<evidence type="ECO:0000313" key="3">
    <source>
        <dbReference type="Proteomes" id="UP000186228"/>
    </source>
</evidence>
<sequence length="267" mass="29735">MSGGEQNEHREWNDLLHGFIDGELDTANAARFEAHLATCRECADEMENALMVKRLSAREGVKWQAPDAVHARVQAALSLEQAMMARAAVARNQTENRWQRAWRLLREWSFVPSLAVLAASLMLVLNVPQQSQTIEDQLLASHVRSMLADHLTDVLTSDQHTVKPWFNGKIDFSPPVVDLAAQGFPLVGGRVDYLDGRVVAALIYRRHGHVINLFIWPGASGAHGSAEKDGYNFVEWHADGLVFWAVSDVAAPDLSTFRDDFTRATNP</sequence>
<dbReference type="OrthoDB" id="7549755at2"/>
<dbReference type="InterPro" id="IPR027383">
    <property type="entry name" value="Znf_put"/>
</dbReference>
<keyword evidence="2" id="KW-0472">Membrane</keyword>
<evidence type="ECO:0000259" key="1">
    <source>
        <dbReference type="Pfam" id="PF13490"/>
    </source>
</evidence>
<organism evidence="2 3">
    <name type="scientific">Rhizobium hainanense</name>
    <dbReference type="NCBI Taxonomy" id="52131"/>
    <lineage>
        <taxon>Bacteria</taxon>
        <taxon>Pseudomonadati</taxon>
        <taxon>Pseudomonadota</taxon>
        <taxon>Alphaproteobacteria</taxon>
        <taxon>Hyphomicrobiales</taxon>
        <taxon>Rhizobiaceae</taxon>
        <taxon>Rhizobium/Agrobacterium group</taxon>
        <taxon>Rhizobium</taxon>
    </lineage>
</organism>
<dbReference type="STRING" id="52131.GA0061100_101984"/>
<dbReference type="Pfam" id="PF13490">
    <property type="entry name" value="zf-HC2"/>
    <property type="match status" value="1"/>
</dbReference>
<proteinExistence type="predicted"/>
<dbReference type="RefSeq" id="WP_075851562.1">
    <property type="nucleotide sequence ID" value="NZ_FMAC01000001.1"/>
</dbReference>
<keyword evidence="2" id="KW-0812">Transmembrane</keyword>
<accession>A0A1C3U8M7</accession>
<dbReference type="Gene3D" id="1.10.10.1320">
    <property type="entry name" value="Anti-sigma factor, zinc-finger domain"/>
    <property type="match status" value="1"/>
</dbReference>
<name>A0A1C3U8M7_9HYPH</name>
<gene>
    <name evidence="2" type="ORF">GA0061100_101984</name>
</gene>
<reference evidence="3" key="1">
    <citation type="submission" date="2016-08" db="EMBL/GenBank/DDBJ databases">
        <authorList>
            <person name="Varghese N."/>
            <person name="Submissions Spin"/>
        </authorList>
    </citation>
    <scope>NUCLEOTIDE SEQUENCE [LARGE SCALE GENOMIC DNA]</scope>
    <source>
        <strain evidence="3">CCBAU 57015</strain>
    </source>
</reference>
<dbReference type="AlphaFoldDB" id="A0A1C3U8M7"/>
<protein>
    <submittedName>
        <fullName evidence="2">Transmembrane transcriptional regulator (Anti-sigma factor RsiW)</fullName>
    </submittedName>
</protein>
<feature type="domain" description="Putative zinc-finger" evidence="1">
    <location>
        <begin position="10"/>
        <end position="43"/>
    </location>
</feature>
<dbReference type="EMBL" id="FMAC01000001">
    <property type="protein sequence ID" value="SCB11854.1"/>
    <property type="molecule type" value="Genomic_DNA"/>
</dbReference>
<keyword evidence="3" id="KW-1185">Reference proteome</keyword>
<evidence type="ECO:0000313" key="2">
    <source>
        <dbReference type="EMBL" id="SCB11854.1"/>
    </source>
</evidence>
<dbReference type="InterPro" id="IPR041916">
    <property type="entry name" value="Anti_sigma_zinc_sf"/>
</dbReference>
<dbReference type="Proteomes" id="UP000186228">
    <property type="component" value="Unassembled WGS sequence"/>
</dbReference>